<protein>
    <submittedName>
        <fullName evidence="3">Type III-B CRISPR module RAMP protein Cmr1</fullName>
    </submittedName>
</protein>
<dbReference type="EMBL" id="CP040846">
    <property type="protein sequence ID" value="QDA31650.1"/>
    <property type="molecule type" value="Genomic_DNA"/>
</dbReference>
<dbReference type="Proteomes" id="UP000306007">
    <property type="component" value="Chromosome"/>
</dbReference>
<dbReference type="GeneID" id="40475246"/>
<organism evidence="3 4">
    <name type="scientific">Thermococcus indicus</name>
    <dbReference type="NCBI Taxonomy" id="2586643"/>
    <lineage>
        <taxon>Archaea</taxon>
        <taxon>Methanobacteriati</taxon>
        <taxon>Methanobacteriota</taxon>
        <taxon>Thermococci</taxon>
        <taxon>Thermococcales</taxon>
        <taxon>Thermococcaceae</taxon>
        <taxon>Thermococcus</taxon>
    </lineage>
</organism>
<dbReference type="OrthoDB" id="102565at2157"/>
<dbReference type="AlphaFoldDB" id="A0A4Y5SNS3"/>
<evidence type="ECO:0000313" key="3">
    <source>
        <dbReference type="EMBL" id="QDA31650.1"/>
    </source>
</evidence>
<reference evidence="3 4" key="1">
    <citation type="submission" date="2019-06" db="EMBL/GenBank/DDBJ databases">
        <title>Thermococcus indicus sp. nov., a Fe(III)-reducing hyperthermophilic archaeon isolated from the Onnuri vent field of the Central Indian Ocean ridge.</title>
        <authorList>
            <person name="Lim J.K."/>
            <person name="Kim Y.J."/>
            <person name="Kwon K.K."/>
        </authorList>
    </citation>
    <scope>NUCLEOTIDE SEQUENCE [LARGE SCALE GENOMIC DNA]</scope>
    <source>
        <strain evidence="3 4">IOH1</strain>
    </source>
</reference>
<gene>
    <name evidence="3" type="primary">cmr1</name>
    <name evidence="3" type="ORF">FH039_08640</name>
</gene>
<dbReference type="KEGG" id="tic:FH039_08640"/>
<proteinExistence type="predicted"/>
<name>A0A4Y5SNS3_9EURY</name>
<keyword evidence="1" id="KW-0051">Antiviral defense</keyword>
<dbReference type="Pfam" id="PF03787">
    <property type="entry name" value="RAMPs"/>
    <property type="match status" value="1"/>
</dbReference>
<keyword evidence="4" id="KW-1185">Reference proteome</keyword>
<evidence type="ECO:0000313" key="4">
    <source>
        <dbReference type="Proteomes" id="UP000306007"/>
    </source>
</evidence>
<sequence>MYRAEFELETITPLFMRGADQSKAEFRPASVKGVMRWWFRALTHAVLLGNVGEKDALSIVKGLESKLFGSTGQRSRVLIRTSFKKKGEVDVRELGARYLSFGLSGGGLVGTARIELLSHKREYLEMAKVVAEVAFAFGGLGARTTRGMGSVQPLGEGVTPLYLKNVYQSAVEVVGDYFGYNLNRASKAELPEFPALHPRFFRVKLGSEKYTVPYGSGSALSAIEREFHRFRHSGPEHERMIKGRWISYRITAQYDAVKKAYNGDSNVELPYSAFGLPHQYNFFSSNVRGLMIEGEVHGRRASPVRFKVVRDSNGKYRVMIIYLKYRFLPADERLKVRIRRNTLAKGIPQPDYSAVERFVGNFSGLEVFQ</sequence>
<dbReference type="InterPro" id="IPR005537">
    <property type="entry name" value="RAMP_III_fam"/>
</dbReference>
<dbReference type="InterPro" id="IPR007522">
    <property type="entry name" value="CRISPR-assoc_prot_TM1795"/>
</dbReference>
<feature type="domain" description="CRISPR type III-associated protein" evidence="2">
    <location>
        <begin position="7"/>
        <end position="151"/>
    </location>
</feature>
<evidence type="ECO:0000256" key="1">
    <source>
        <dbReference type="ARBA" id="ARBA00023118"/>
    </source>
</evidence>
<dbReference type="RefSeq" id="WP_139680987.1">
    <property type="nucleotide sequence ID" value="NZ_CP040846.1"/>
</dbReference>
<evidence type="ECO:0000259" key="2">
    <source>
        <dbReference type="Pfam" id="PF03787"/>
    </source>
</evidence>
<dbReference type="NCBIfam" id="TIGR01894">
    <property type="entry name" value="cas_TM1795_cmr1"/>
    <property type="match status" value="1"/>
</dbReference>
<dbReference type="GO" id="GO:0051607">
    <property type="term" value="P:defense response to virus"/>
    <property type="evidence" value="ECO:0007669"/>
    <property type="project" value="UniProtKB-KW"/>
</dbReference>
<accession>A0A4Y5SNS3</accession>